<organism evidence="10 11">
    <name type="scientific">Clostridium algifaecis</name>
    <dbReference type="NCBI Taxonomy" id="1472040"/>
    <lineage>
        <taxon>Bacteria</taxon>
        <taxon>Bacillati</taxon>
        <taxon>Bacillota</taxon>
        <taxon>Clostridia</taxon>
        <taxon>Eubacteriales</taxon>
        <taxon>Clostridiaceae</taxon>
        <taxon>Clostridium</taxon>
    </lineage>
</organism>
<dbReference type="InterPro" id="IPR011994">
    <property type="entry name" value="Cytidylate_kinase_dom"/>
</dbReference>
<comment type="caution">
    <text evidence="10">The sequence shown here is derived from an EMBL/GenBank/DDBJ whole genome shotgun (WGS) entry which is preliminary data.</text>
</comment>
<dbReference type="GO" id="GO:0016301">
    <property type="term" value="F:kinase activity"/>
    <property type="evidence" value="ECO:0007669"/>
    <property type="project" value="UniProtKB-KW"/>
</dbReference>
<dbReference type="CDD" id="cd02020">
    <property type="entry name" value="CMPK"/>
    <property type="match status" value="1"/>
</dbReference>
<evidence type="ECO:0000259" key="9">
    <source>
        <dbReference type="Pfam" id="PF02224"/>
    </source>
</evidence>
<keyword evidence="3 8" id="KW-0547">Nucleotide-binding</keyword>
<feature type="binding site" evidence="8">
    <location>
        <begin position="9"/>
        <end position="17"/>
    </location>
    <ligand>
        <name>ATP</name>
        <dbReference type="ChEBI" id="CHEBI:30616"/>
    </ligand>
</feature>
<dbReference type="PANTHER" id="PTHR21299">
    <property type="entry name" value="CYTIDYLATE KINASE/PANTOATE-BETA-ALANINE LIGASE"/>
    <property type="match status" value="1"/>
</dbReference>
<dbReference type="PANTHER" id="PTHR21299:SF2">
    <property type="entry name" value="CYTIDYLATE KINASE"/>
    <property type="match status" value="1"/>
</dbReference>
<evidence type="ECO:0000256" key="7">
    <source>
        <dbReference type="ARBA" id="ARBA00048478"/>
    </source>
</evidence>
<name>A0ABS4KP71_9CLOT</name>
<evidence type="ECO:0000256" key="5">
    <source>
        <dbReference type="ARBA" id="ARBA00022840"/>
    </source>
</evidence>
<dbReference type="SUPFAM" id="SSF52540">
    <property type="entry name" value="P-loop containing nucleoside triphosphate hydrolases"/>
    <property type="match status" value="1"/>
</dbReference>
<dbReference type="EMBL" id="JAGGLM010000001">
    <property type="protein sequence ID" value="MBP2031845.1"/>
    <property type="molecule type" value="Genomic_DNA"/>
</dbReference>
<dbReference type="NCBIfam" id="TIGR00017">
    <property type="entry name" value="cmk"/>
    <property type="match status" value="1"/>
</dbReference>
<sequence>MNISVAIDGPAAAGKSTIANIIAKKFKFMYINTGSMYRAVALLCMKNEVDYKDINQVCDLVKSMDIYFKNDRIIVNEQDLEDEIRSVAVSNNVSNYAAIKEVRTILVDIQQKMSAKYNVVMDGRDIGTVVLKNSPLKFFLTASAEARARRRYLELNNNGILVEYNNILNDIIKRDYIDSNRKESPLKMAQDAIKIDSSGLSIDDVVKIISDHIKRYMAELKVI</sequence>
<evidence type="ECO:0000256" key="3">
    <source>
        <dbReference type="ARBA" id="ARBA00022741"/>
    </source>
</evidence>
<dbReference type="Proteomes" id="UP001519307">
    <property type="component" value="Unassembled WGS sequence"/>
</dbReference>
<dbReference type="Pfam" id="PF02224">
    <property type="entry name" value="Cytidylate_kin"/>
    <property type="match status" value="1"/>
</dbReference>
<proteinExistence type="inferred from homology"/>
<evidence type="ECO:0000256" key="8">
    <source>
        <dbReference type="HAMAP-Rule" id="MF_00238"/>
    </source>
</evidence>
<evidence type="ECO:0000256" key="1">
    <source>
        <dbReference type="ARBA" id="ARBA00009427"/>
    </source>
</evidence>
<keyword evidence="5 8" id="KW-0067">ATP-binding</keyword>
<comment type="subcellular location">
    <subcellularLocation>
        <location evidence="8">Cytoplasm</location>
    </subcellularLocation>
</comment>
<evidence type="ECO:0000256" key="2">
    <source>
        <dbReference type="ARBA" id="ARBA00022679"/>
    </source>
</evidence>
<comment type="catalytic activity">
    <reaction evidence="7 8">
        <text>CMP + ATP = CDP + ADP</text>
        <dbReference type="Rhea" id="RHEA:11600"/>
        <dbReference type="ChEBI" id="CHEBI:30616"/>
        <dbReference type="ChEBI" id="CHEBI:58069"/>
        <dbReference type="ChEBI" id="CHEBI:60377"/>
        <dbReference type="ChEBI" id="CHEBI:456216"/>
        <dbReference type="EC" id="2.7.4.25"/>
    </reaction>
</comment>
<reference evidence="10 11" key="1">
    <citation type="submission" date="2021-03" db="EMBL/GenBank/DDBJ databases">
        <title>Genomic Encyclopedia of Type Strains, Phase IV (KMG-IV): sequencing the most valuable type-strain genomes for metagenomic binning, comparative biology and taxonomic classification.</title>
        <authorList>
            <person name="Goeker M."/>
        </authorList>
    </citation>
    <scope>NUCLEOTIDE SEQUENCE [LARGE SCALE GENOMIC DNA]</scope>
    <source>
        <strain evidence="10 11">DSM 28783</strain>
    </source>
</reference>
<comment type="catalytic activity">
    <reaction evidence="6 8">
        <text>dCMP + ATP = dCDP + ADP</text>
        <dbReference type="Rhea" id="RHEA:25094"/>
        <dbReference type="ChEBI" id="CHEBI:30616"/>
        <dbReference type="ChEBI" id="CHEBI:57566"/>
        <dbReference type="ChEBI" id="CHEBI:58593"/>
        <dbReference type="ChEBI" id="CHEBI:456216"/>
        <dbReference type="EC" id="2.7.4.25"/>
    </reaction>
</comment>
<keyword evidence="8" id="KW-0963">Cytoplasm</keyword>
<evidence type="ECO:0000256" key="6">
    <source>
        <dbReference type="ARBA" id="ARBA00047615"/>
    </source>
</evidence>
<dbReference type="Gene3D" id="3.40.50.300">
    <property type="entry name" value="P-loop containing nucleotide triphosphate hydrolases"/>
    <property type="match status" value="1"/>
</dbReference>
<accession>A0ABS4KP71</accession>
<evidence type="ECO:0000313" key="10">
    <source>
        <dbReference type="EMBL" id="MBP2031845.1"/>
    </source>
</evidence>
<evidence type="ECO:0000256" key="4">
    <source>
        <dbReference type="ARBA" id="ARBA00022777"/>
    </source>
</evidence>
<comment type="similarity">
    <text evidence="1 8">Belongs to the cytidylate kinase family. Type 1 subfamily.</text>
</comment>
<evidence type="ECO:0000313" key="11">
    <source>
        <dbReference type="Proteomes" id="UP001519307"/>
    </source>
</evidence>
<dbReference type="InterPro" id="IPR027417">
    <property type="entry name" value="P-loop_NTPase"/>
</dbReference>
<keyword evidence="11" id="KW-1185">Reference proteome</keyword>
<dbReference type="InterPro" id="IPR003136">
    <property type="entry name" value="Cytidylate_kin"/>
</dbReference>
<keyword evidence="2 8" id="KW-0808">Transferase</keyword>
<dbReference type="EC" id="2.7.4.25" evidence="8"/>
<dbReference type="RefSeq" id="WP_209700770.1">
    <property type="nucleotide sequence ID" value="NZ_JAGGLM010000001.1"/>
</dbReference>
<gene>
    <name evidence="8" type="primary">cmk</name>
    <name evidence="10" type="ORF">J2Z42_000510</name>
</gene>
<keyword evidence="4 8" id="KW-0418">Kinase</keyword>
<dbReference type="HAMAP" id="MF_00238">
    <property type="entry name" value="Cytidyl_kinase_type1"/>
    <property type="match status" value="1"/>
</dbReference>
<protein>
    <recommendedName>
        <fullName evidence="8">Cytidylate kinase</fullName>
        <shortName evidence="8">CK</shortName>
        <ecNumber evidence="8">2.7.4.25</ecNumber>
    </recommendedName>
    <alternativeName>
        <fullName evidence="8">Cytidine monophosphate kinase</fullName>
        <shortName evidence="8">CMP kinase</shortName>
    </alternativeName>
</protein>
<feature type="domain" description="Cytidylate kinase" evidence="9">
    <location>
        <begin position="5"/>
        <end position="214"/>
    </location>
</feature>